<accession>A0A6G1GAS8</accession>
<keyword evidence="3 6" id="KW-0812">Transmembrane</keyword>
<evidence type="ECO:0000313" key="10">
    <source>
        <dbReference type="RefSeq" id="XP_033536642.1"/>
    </source>
</evidence>
<dbReference type="FunFam" id="1.20.1250.20:FF:000011">
    <property type="entry name" value="MFS multidrug transporter, putative"/>
    <property type="match status" value="1"/>
</dbReference>
<keyword evidence="4 6" id="KW-1133">Transmembrane helix</keyword>
<dbReference type="PANTHER" id="PTHR23502:SF68">
    <property type="entry name" value="MULTIDRUG TRANSPORTER, PUTATIVE (AFU_ORTHOLOGUE AFUA_3G01120)-RELATED"/>
    <property type="match status" value="1"/>
</dbReference>
<dbReference type="GeneID" id="54416684"/>
<feature type="transmembrane region" description="Helical" evidence="6">
    <location>
        <begin position="315"/>
        <end position="333"/>
    </location>
</feature>
<evidence type="ECO:0000256" key="2">
    <source>
        <dbReference type="ARBA" id="ARBA00008335"/>
    </source>
</evidence>
<dbReference type="PROSITE" id="PS50850">
    <property type="entry name" value="MFS"/>
    <property type="match status" value="1"/>
</dbReference>
<dbReference type="SUPFAM" id="SSF103473">
    <property type="entry name" value="MFS general substrate transporter"/>
    <property type="match status" value="1"/>
</dbReference>
<keyword evidence="9" id="KW-1185">Reference proteome</keyword>
<feature type="transmembrane region" description="Helical" evidence="6">
    <location>
        <begin position="199"/>
        <end position="220"/>
    </location>
</feature>
<reference evidence="8 10" key="1">
    <citation type="submission" date="2020-01" db="EMBL/GenBank/DDBJ databases">
        <authorList>
            <consortium name="DOE Joint Genome Institute"/>
            <person name="Haridas S."/>
            <person name="Albert R."/>
            <person name="Binder M."/>
            <person name="Bloem J."/>
            <person name="Labutti K."/>
            <person name="Salamov A."/>
            <person name="Andreopoulos B."/>
            <person name="Baker S.E."/>
            <person name="Barry K."/>
            <person name="Bills G."/>
            <person name="Bluhm B.H."/>
            <person name="Cannon C."/>
            <person name="Castanera R."/>
            <person name="Culley D.E."/>
            <person name="Daum C."/>
            <person name="Ezra D."/>
            <person name="Gonzalez J.B."/>
            <person name="Henrissat B."/>
            <person name="Kuo A."/>
            <person name="Liang C."/>
            <person name="Lipzen A."/>
            <person name="Lutzoni F."/>
            <person name="Magnuson J."/>
            <person name="Mondo S."/>
            <person name="Nolan M."/>
            <person name="Ohm R."/>
            <person name="Pangilinan J."/>
            <person name="Park H.-J."/>
            <person name="Ramirez L."/>
            <person name="Alfaro M."/>
            <person name="Sun H."/>
            <person name="Tritt A."/>
            <person name="Yoshinaga Y."/>
            <person name="Zwiers L.-H."/>
            <person name="Turgeon B.G."/>
            <person name="Goodwin S.B."/>
            <person name="Spatafora J.W."/>
            <person name="Crous P.W."/>
            <person name="Grigoriev I.V."/>
        </authorList>
    </citation>
    <scope>NUCLEOTIDE SEQUENCE</scope>
    <source>
        <strain evidence="8 10">CBS 781.70</strain>
    </source>
</reference>
<comment type="subcellular location">
    <subcellularLocation>
        <location evidence="1">Membrane</location>
        <topology evidence="1">Multi-pass membrane protein</topology>
    </subcellularLocation>
</comment>
<feature type="transmembrane region" description="Helical" evidence="6">
    <location>
        <begin position="138"/>
        <end position="160"/>
    </location>
</feature>
<sequence length="481" mass="52137">MGVVPDPTPQELVKVAEDIDPNVVDWDGPDDPANPLNWSRSLRIGHVVLVSILTLISNISATMFAPGSSLLVTEFGITSSVVGSLTVTIYLLGFAFGPLFLAPLSELYGRLPIYYGSTLGYIAFTLGCALSRNTGMFLVFRFISGCAGSSALTIGGGTIADVMPQEKRGQAMSMFAIGPLLGPVIGPIIGGFVSQNIGWRWVFWLLTISMGLVAIPMVIIMRETFGHVLLARKAAQLRKETGNEKLRSKFDSGLSVSGTFKRSIIRPLRMLFLSPIVSLISLYMSFAFGLMFLLFTTFPAVFGEAYHFSTGVSGLSYLGLGLGLGFGLFLFSSTSDRLLKRLAKGGELKPEYRLPLMVYLSPAMPIGFFWYGWSAHAQVHWIVPIIGTSVIGIGSLAIFMPAQLYLIDAFGPYAASSLAASIVVRCVFGAFLPLAGPSLYQRLGLGWGNSVLAFIGLALMPVPVLFFRYGETIRKRWEIKM</sequence>
<evidence type="ECO:0000256" key="5">
    <source>
        <dbReference type="ARBA" id="ARBA00023136"/>
    </source>
</evidence>
<feature type="transmembrane region" description="Helical" evidence="6">
    <location>
        <begin position="447"/>
        <end position="467"/>
    </location>
</feature>
<dbReference type="Proteomes" id="UP000504638">
    <property type="component" value="Unplaced"/>
</dbReference>
<dbReference type="Pfam" id="PF07690">
    <property type="entry name" value="MFS_1"/>
    <property type="match status" value="1"/>
</dbReference>
<feature type="transmembrane region" description="Helical" evidence="6">
    <location>
        <begin position="413"/>
        <end position="435"/>
    </location>
</feature>
<name>A0A6G1GAS8_9PEZI</name>
<reference evidence="10" key="2">
    <citation type="submission" date="2020-04" db="EMBL/GenBank/DDBJ databases">
        <authorList>
            <consortium name="NCBI Genome Project"/>
        </authorList>
    </citation>
    <scope>NUCLEOTIDE SEQUENCE</scope>
    <source>
        <strain evidence="10">CBS 781.70</strain>
    </source>
</reference>
<dbReference type="GO" id="GO:0022857">
    <property type="term" value="F:transmembrane transporter activity"/>
    <property type="evidence" value="ECO:0007669"/>
    <property type="project" value="InterPro"/>
</dbReference>
<feature type="transmembrane region" description="Helical" evidence="6">
    <location>
        <begin position="271"/>
        <end position="295"/>
    </location>
</feature>
<evidence type="ECO:0000313" key="9">
    <source>
        <dbReference type="Proteomes" id="UP000504638"/>
    </source>
</evidence>
<proteinExistence type="inferred from homology"/>
<evidence type="ECO:0000256" key="6">
    <source>
        <dbReference type="SAM" id="Phobius"/>
    </source>
</evidence>
<dbReference type="Gene3D" id="1.20.1250.20">
    <property type="entry name" value="MFS general substrate transporter like domains"/>
    <property type="match status" value="1"/>
</dbReference>
<reference evidence="10" key="3">
    <citation type="submission" date="2025-04" db="UniProtKB">
        <authorList>
            <consortium name="RefSeq"/>
        </authorList>
    </citation>
    <scope>IDENTIFICATION</scope>
    <source>
        <strain evidence="10">CBS 781.70</strain>
    </source>
</reference>
<gene>
    <name evidence="8 10" type="ORF">P152DRAFT_391766</name>
</gene>
<dbReference type="InterPro" id="IPR036259">
    <property type="entry name" value="MFS_trans_sf"/>
</dbReference>
<feature type="domain" description="Major facilitator superfamily (MFS) profile" evidence="7">
    <location>
        <begin position="46"/>
        <end position="473"/>
    </location>
</feature>
<feature type="transmembrane region" description="Helical" evidence="6">
    <location>
        <begin position="354"/>
        <end position="373"/>
    </location>
</feature>
<dbReference type="AlphaFoldDB" id="A0A6G1GAS8"/>
<evidence type="ECO:0000259" key="7">
    <source>
        <dbReference type="PROSITE" id="PS50850"/>
    </source>
</evidence>
<dbReference type="CDD" id="cd17323">
    <property type="entry name" value="MFS_Tpo1_MDR_like"/>
    <property type="match status" value="1"/>
</dbReference>
<organism evidence="8">
    <name type="scientific">Eremomyces bilateralis CBS 781.70</name>
    <dbReference type="NCBI Taxonomy" id="1392243"/>
    <lineage>
        <taxon>Eukaryota</taxon>
        <taxon>Fungi</taxon>
        <taxon>Dikarya</taxon>
        <taxon>Ascomycota</taxon>
        <taxon>Pezizomycotina</taxon>
        <taxon>Dothideomycetes</taxon>
        <taxon>Dothideomycetes incertae sedis</taxon>
        <taxon>Eremomycetales</taxon>
        <taxon>Eremomycetaceae</taxon>
        <taxon>Eremomyces</taxon>
    </lineage>
</organism>
<dbReference type="OrthoDB" id="5296287at2759"/>
<evidence type="ECO:0000256" key="1">
    <source>
        <dbReference type="ARBA" id="ARBA00004141"/>
    </source>
</evidence>
<feature type="transmembrane region" description="Helical" evidence="6">
    <location>
        <begin position="77"/>
        <end position="101"/>
    </location>
</feature>
<protein>
    <submittedName>
        <fullName evidence="8 10">Multidrug resistance protein</fullName>
    </submittedName>
</protein>
<feature type="transmembrane region" description="Helical" evidence="6">
    <location>
        <begin position="44"/>
        <end position="65"/>
    </location>
</feature>
<dbReference type="InterPro" id="IPR020846">
    <property type="entry name" value="MFS_dom"/>
</dbReference>
<dbReference type="InterPro" id="IPR011701">
    <property type="entry name" value="MFS"/>
</dbReference>
<evidence type="ECO:0000256" key="4">
    <source>
        <dbReference type="ARBA" id="ARBA00022989"/>
    </source>
</evidence>
<feature type="transmembrane region" description="Helical" evidence="6">
    <location>
        <begin position="172"/>
        <end position="193"/>
    </location>
</feature>
<feature type="transmembrane region" description="Helical" evidence="6">
    <location>
        <begin position="113"/>
        <end position="132"/>
    </location>
</feature>
<dbReference type="RefSeq" id="XP_033536642.1">
    <property type="nucleotide sequence ID" value="XM_033676114.1"/>
</dbReference>
<dbReference type="GO" id="GO:0016020">
    <property type="term" value="C:membrane"/>
    <property type="evidence" value="ECO:0007669"/>
    <property type="project" value="UniProtKB-SubCell"/>
</dbReference>
<evidence type="ECO:0000313" key="8">
    <source>
        <dbReference type="EMBL" id="KAF1815011.1"/>
    </source>
</evidence>
<dbReference type="EMBL" id="ML975152">
    <property type="protein sequence ID" value="KAF1815011.1"/>
    <property type="molecule type" value="Genomic_DNA"/>
</dbReference>
<comment type="similarity">
    <text evidence="2">Belongs to the major facilitator superfamily.</text>
</comment>
<dbReference type="PANTHER" id="PTHR23502">
    <property type="entry name" value="MAJOR FACILITATOR SUPERFAMILY"/>
    <property type="match status" value="1"/>
</dbReference>
<evidence type="ECO:0000256" key="3">
    <source>
        <dbReference type="ARBA" id="ARBA00022692"/>
    </source>
</evidence>
<feature type="transmembrane region" description="Helical" evidence="6">
    <location>
        <begin position="379"/>
        <end position="401"/>
    </location>
</feature>
<keyword evidence="5 6" id="KW-0472">Membrane</keyword>